<sequence>MLNKGLRDEQSTRIDNVLKILMSIGFLPKFWNVEDTSLIDNDLKNFGLSVETLVDLNENDLITLLVRCHLDWNQLELFGDFLVKFSIVENYNFSGKAIAIYEYVQQESKTFSFGIISKIASAKANV</sequence>
<gene>
    <name evidence="1" type="ORF">OIU80_08780</name>
</gene>
<reference evidence="1" key="1">
    <citation type="submission" date="2022-10" db="EMBL/GenBank/DDBJ databases">
        <title>Two novel species of Flavobacterium.</title>
        <authorList>
            <person name="Liu Q."/>
            <person name="Xin Y.-H."/>
        </authorList>
    </citation>
    <scope>NUCLEOTIDE SEQUENCE</scope>
    <source>
        <strain evidence="1">LS1R47</strain>
    </source>
</reference>
<dbReference type="RefSeq" id="WP_264286655.1">
    <property type="nucleotide sequence ID" value="NZ_JAOZEV010000005.1"/>
</dbReference>
<dbReference type="Proteomes" id="UP001151133">
    <property type="component" value="Unassembled WGS sequence"/>
</dbReference>
<name>A0A9X2ZM72_9FLAO</name>
<comment type="caution">
    <text evidence="1">The sequence shown here is derived from an EMBL/GenBank/DDBJ whole genome shotgun (WGS) entry which is preliminary data.</text>
</comment>
<protein>
    <submittedName>
        <fullName evidence="1">Uncharacterized protein</fullName>
    </submittedName>
</protein>
<evidence type="ECO:0000313" key="1">
    <source>
        <dbReference type="EMBL" id="MCV9932377.1"/>
    </source>
</evidence>
<proteinExistence type="predicted"/>
<accession>A0A9X2ZM72</accession>
<dbReference type="AlphaFoldDB" id="A0A9X2ZM72"/>
<organism evidence="1 2">
    <name type="scientific">Flavobacterium frigoritolerans</name>
    <dbReference type="NCBI Taxonomy" id="2987686"/>
    <lineage>
        <taxon>Bacteria</taxon>
        <taxon>Pseudomonadati</taxon>
        <taxon>Bacteroidota</taxon>
        <taxon>Flavobacteriia</taxon>
        <taxon>Flavobacteriales</taxon>
        <taxon>Flavobacteriaceae</taxon>
        <taxon>Flavobacterium</taxon>
    </lineage>
</organism>
<dbReference type="EMBL" id="JAOZEV010000005">
    <property type="protein sequence ID" value="MCV9932377.1"/>
    <property type="molecule type" value="Genomic_DNA"/>
</dbReference>
<evidence type="ECO:0000313" key="2">
    <source>
        <dbReference type="Proteomes" id="UP001151133"/>
    </source>
</evidence>
<keyword evidence="2" id="KW-1185">Reference proteome</keyword>